<sequence length="85" mass="9986">MSHVWHLIKLHEFLNFWTLLAKSEHVQGASPETDVIKWTFRDGTVQELEQEEHSAIDHFISYSVISSKIPLLRTFVSFLRFADML</sequence>
<evidence type="ECO:0000313" key="3">
    <source>
        <dbReference type="Proteomes" id="UP001590950"/>
    </source>
</evidence>
<keyword evidence="1" id="KW-0732">Signal</keyword>
<dbReference type="PANTHER" id="PTHR39332">
    <property type="entry name" value="BLL4707 PROTEIN"/>
    <property type="match status" value="1"/>
</dbReference>
<dbReference type="Proteomes" id="UP001590950">
    <property type="component" value="Unassembled WGS sequence"/>
</dbReference>
<feature type="chain" id="PRO_5046816476" evidence="1">
    <location>
        <begin position="29"/>
        <end position="85"/>
    </location>
</feature>
<name>A0ABR4A164_9LECA</name>
<organism evidence="2 3">
    <name type="scientific">Stereocaulon virgatum</name>
    <dbReference type="NCBI Taxonomy" id="373712"/>
    <lineage>
        <taxon>Eukaryota</taxon>
        <taxon>Fungi</taxon>
        <taxon>Dikarya</taxon>
        <taxon>Ascomycota</taxon>
        <taxon>Pezizomycotina</taxon>
        <taxon>Lecanoromycetes</taxon>
        <taxon>OSLEUM clade</taxon>
        <taxon>Lecanoromycetidae</taxon>
        <taxon>Lecanorales</taxon>
        <taxon>Lecanorineae</taxon>
        <taxon>Stereocaulaceae</taxon>
        <taxon>Stereocaulon</taxon>
    </lineage>
</organism>
<dbReference type="EMBL" id="JBEFKJ010000026">
    <property type="protein sequence ID" value="KAL2039358.1"/>
    <property type="molecule type" value="Genomic_DNA"/>
</dbReference>
<dbReference type="PANTHER" id="PTHR39332:SF7">
    <property type="entry name" value="SRPBCC FAMILY PROTEIN"/>
    <property type="match status" value="1"/>
</dbReference>
<evidence type="ECO:0000313" key="2">
    <source>
        <dbReference type="EMBL" id="KAL2039358.1"/>
    </source>
</evidence>
<gene>
    <name evidence="2" type="ORF">N7G274_008026</name>
</gene>
<accession>A0ABR4A164</accession>
<reference evidence="2 3" key="1">
    <citation type="submission" date="2024-09" db="EMBL/GenBank/DDBJ databases">
        <title>Rethinking Asexuality: The Enigmatic Case of Functional Sexual Genes in Lepraria (Stereocaulaceae).</title>
        <authorList>
            <person name="Doellman M."/>
            <person name="Sun Y."/>
            <person name="Barcenas-Pena A."/>
            <person name="Lumbsch H.T."/>
            <person name="Grewe F."/>
        </authorList>
    </citation>
    <scope>NUCLEOTIDE SEQUENCE [LARGE SCALE GENOMIC DNA]</scope>
    <source>
        <strain evidence="2 3">Mercado 3170</strain>
    </source>
</reference>
<dbReference type="Gene3D" id="3.30.530.20">
    <property type="match status" value="1"/>
</dbReference>
<feature type="signal peptide" evidence="1">
    <location>
        <begin position="1"/>
        <end position="28"/>
    </location>
</feature>
<dbReference type="InterPro" id="IPR023393">
    <property type="entry name" value="START-like_dom_sf"/>
</dbReference>
<protein>
    <submittedName>
        <fullName evidence="2">Uncharacterized protein</fullName>
    </submittedName>
</protein>
<proteinExistence type="predicted"/>
<evidence type="ECO:0000256" key="1">
    <source>
        <dbReference type="SAM" id="SignalP"/>
    </source>
</evidence>
<comment type="caution">
    <text evidence="2">The sequence shown here is derived from an EMBL/GenBank/DDBJ whole genome shotgun (WGS) entry which is preliminary data.</text>
</comment>
<keyword evidence="3" id="KW-1185">Reference proteome</keyword>